<dbReference type="PRINTS" id="PR00302">
    <property type="entry name" value="LUPUSLA"/>
</dbReference>
<dbReference type="Pfam" id="PF19977">
    <property type="entry name" value="xRRM"/>
    <property type="match status" value="1"/>
</dbReference>
<feature type="domain" description="RRM" evidence="3">
    <location>
        <begin position="92"/>
        <end position="185"/>
    </location>
</feature>
<dbReference type="InterPro" id="IPR002344">
    <property type="entry name" value="Lupus_La"/>
</dbReference>
<dbReference type="PROSITE" id="PS50961">
    <property type="entry name" value="HTH_LA"/>
    <property type="match status" value="1"/>
</dbReference>
<dbReference type="GO" id="GO:0006396">
    <property type="term" value="P:RNA processing"/>
    <property type="evidence" value="ECO:0007669"/>
    <property type="project" value="InterPro"/>
</dbReference>
<evidence type="ECO:0000256" key="1">
    <source>
        <dbReference type="ARBA" id="ARBA00022884"/>
    </source>
</evidence>
<proteinExistence type="predicted"/>
<reference evidence="5 6" key="1">
    <citation type="journal article" date="2018" name="MBio">
        <title>Comparative Genomics Reveals the Core Gene Toolbox for the Fungus-Insect Symbiosis.</title>
        <authorList>
            <person name="Wang Y."/>
            <person name="Stata M."/>
            <person name="Wang W."/>
            <person name="Stajich J.E."/>
            <person name="White M.M."/>
            <person name="Moncalvo J.M."/>
        </authorList>
    </citation>
    <scope>NUCLEOTIDE SEQUENCE [LARGE SCALE GENOMIC DNA]</scope>
    <source>
        <strain evidence="5 6">SWE-8-4</strain>
    </source>
</reference>
<dbReference type="InterPro" id="IPR035979">
    <property type="entry name" value="RBD_domain_sf"/>
</dbReference>
<accession>A0A2T9YYW5</accession>
<dbReference type="EMBL" id="MBFR01000010">
    <property type="protein sequence ID" value="PVU97542.1"/>
    <property type="molecule type" value="Genomic_DNA"/>
</dbReference>
<evidence type="ECO:0008006" key="7">
    <source>
        <dbReference type="Google" id="ProtNLM"/>
    </source>
</evidence>
<dbReference type="InterPro" id="IPR036390">
    <property type="entry name" value="WH_DNA-bd_sf"/>
</dbReference>
<protein>
    <recommendedName>
        <fullName evidence="7">HTH La-type RNA-binding domain-containing protein</fullName>
    </recommendedName>
</protein>
<dbReference type="InterPro" id="IPR006630">
    <property type="entry name" value="La_HTH"/>
</dbReference>
<evidence type="ECO:0000259" key="4">
    <source>
        <dbReference type="PROSITE" id="PS50961"/>
    </source>
</evidence>
<organism evidence="5 6">
    <name type="scientific">Smittium simulii</name>
    <dbReference type="NCBI Taxonomy" id="133385"/>
    <lineage>
        <taxon>Eukaryota</taxon>
        <taxon>Fungi</taxon>
        <taxon>Fungi incertae sedis</taxon>
        <taxon>Zoopagomycota</taxon>
        <taxon>Kickxellomycotina</taxon>
        <taxon>Harpellomycetes</taxon>
        <taxon>Harpellales</taxon>
        <taxon>Legeriomycetaceae</taxon>
        <taxon>Smittium</taxon>
    </lineage>
</organism>
<dbReference type="PROSITE" id="PS50102">
    <property type="entry name" value="RRM"/>
    <property type="match status" value="1"/>
</dbReference>
<dbReference type="Proteomes" id="UP000245383">
    <property type="component" value="Unassembled WGS sequence"/>
</dbReference>
<dbReference type="Gene3D" id="1.10.10.10">
    <property type="entry name" value="Winged helix-like DNA-binding domain superfamily/Winged helix DNA-binding domain"/>
    <property type="match status" value="1"/>
</dbReference>
<dbReference type="GO" id="GO:0070034">
    <property type="term" value="F:telomerase RNA binding"/>
    <property type="evidence" value="ECO:0007669"/>
    <property type="project" value="InterPro"/>
</dbReference>
<sequence>MDSINSGLKQLEYYLSDYNIRKDTYIRAAIEESKNGWLEASFFMQFPRFSGLVSEDDLDKILKEVTKADLAKRKIRRKRPYRPVDKEIVDARTVYMQGLYKPFNTAESIQHLFGDIFEELIFVNPYYDLKTNYFYGFAFLEFSSEKAACDFLEFFENLYSNSHIVTNTSVELCENETIQISENQEKNKLLEIKNKLPGLRLWPKIEWERLKTEYIMYKDIMQREYLRPPGINDSTIVKVHGINEESSIKNVLIFFSSDNQLLYIDYTVGSLSAHLIFEKSEDAFELNRLYNEKKIYYKSPSDNSKINSEQALDDPTNNVGENRIFIRAKVIKGKEETNYWEHIWQNPTSLYHNSIFSTLE</sequence>
<evidence type="ECO:0000256" key="2">
    <source>
        <dbReference type="PROSITE-ProRule" id="PRU00332"/>
    </source>
</evidence>
<name>A0A2T9YYW5_9FUNG</name>
<dbReference type="Pfam" id="PF05383">
    <property type="entry name" value="La"/>
    <property type="match status" value="1"/>
</dbReference>
<dbReference type="AlphaFoldDB" id="A0A2T9YYW5"/>
<evidence type="ECO:0000313" key="5">
    <source>
        <dbReference type="EMBL" id="PVU97542.1"/>
    </source>
</evidence>
<dbReference type="Gene3D" id="3.30.70.330">
    <property type="match status" value="2"/>
</dbReference>
<dbReference type="GO" id="GO:1990904">
    <property type="term" value="C:ribonucleoprotein complex"/>
    <property type="evidence" value="ECO:0007669"/>
    <property type="project" value="InterPro"/>
</dbReference>
<dbReference type="InterPro" id="IPR012677">
    <property type="entry name" value="Nucleotide-bd_a/b_plait_sf"/>
</dbReference>
<dbReference type="SMART" id="SM00715">
    <property type="entry name" value="LA"/>
    <property type="match status" value="1"/>
</dbReference>
<gene>
    <name evidence="5" type="ORF">BB561_000470</name>
</gene>
<keyword evidence="6" id="KW-1185">Reference proteome</keyword>
<dbReference type="STRING" id="133385.A0A2T9YYW5"/>
<dbReference type="SUPFAM" id="SSF54928">
    <property type="entry name" value="RNA-binding domain, RBD"/>
    <property type="match status" value="1"/>
</dbReference>
<dbReference type="InterPro" id="IPR000504">
    <property type="entry name" value="RRM_dom"/>
</dbReference>
<keyword evidence="1 2" id="KW-0694">RNA-binding</keyword>
<dbReference type="GO" id="GO:1904868">
    <property type="term" value="P:telomerase catalytic core complex assembly"/>
    <property type="evidence" value="ECO:0007669"/>
    <property type="project" value="InterPro"/>
</dbReference>
<dbReference type="SUPFAM" id="SSF46785">
    <property type="entry name" value="Winged helix' DNA-binding domain"/>
    <property type="match status" value="1"/>
</dbReference>
<dbReference type="OrthoDB" id="439993at2759"/>
<dbReference type="GO" id="GO:0005634">
    <property type="term" value="C:nucleus"/>
    <property type="evidence" value="ECO:0007669"/>
    <property type="project" value="InterPro"/>
</dbReference>
<dbReference type="InterPro" id="IPR045537">
    <property type="entry name" value="Lar7_xRRM"/>
</dbReference>
<evidence type="ECO:0000313" key="6">
    <source>
        <dbReference type="Proteomes" id="UP000245383"/>
    </source>
</evidence>
<feature type="domain" description="HTH La-type RNA-binding" evidence="4">
    <location>
        <begin position="1"/>
        <end position="87"/>
    </location>
</feature>
<comment type="caution">
    <text evidence="5">The sequence shown here is derived from an EMBL/GenBank/DDBJ whole genome shotgun (WGS) entry which is preliminary data.</text>
</comment>
<dbReference type="InterPro" id="IPR036388">
    <property type="entry name" value="WH-like_DNA-bd_sf"/>
</dbReference>
<evidence type="ECO:0000259" key="3">
    <source>
        <dbReference type="PROSITE" id="PS50102"/>
    </source>
</evidence>